<sequence length="202" mass="23123">MFLSLVDFQTIQSGVEDPNILIDVIGQVSDLGALETVQCSGKPRKKIEFSLTDLVDVASNALTLIESNQDKLEREIRRDPWMQYPTRDIAELRQSTQCDHKVTEVLPKFRIHVWVKDEIFNSRTYIELQLKDVESFREAITSLIGKTFMFGVYIESSNVSSKGGMYKVGKVWKDLSMLLTGGSTTESFTQSFHFFFYFPPTK</sequence>
<gene>
    <name evidence="1" type="primary">A10g500070.1_BraROA</name>
    <name evidence="1" type="ORF">IGI04_039170</name>
</gene>
<evidence type="ECO:0000313" key="1">
    <source>
        <dbReference type="EMBL" id="KAG5374574.1"/>
    </source>
</evidence>
<comment type="caution">
    <text evidence="1">The sequence shown here is derived from an EMBL/GenBank/DDBJ whole genome shotgun (WGS) entry which is preliminary data.</text>
</comment>
<dbReference type="EMBL" id="JADBGQ010000010">
    <property type="protein sequence ID" value="KAG5374574.1"/>
    <property type="molecule type" value="Genomic_DNA"/>
</dbReference>
<dbReference type="Proteomes" id="UP000823674">
    <property type="component" value="Chromosome A10"/>
</dbReference>
<evidence type="ECO:0000313" key="2">
    <source>
        <dbReference type="Proteomes" id="UP000823674"/>
    </source>
</evidence>
<accession>A0ABQ7KJ47</accession>
<protein>
    <submittedName>
        <fullName evidence="1">Uncharacterized protein</fullName>
    </submittedName>
</protein>
<name>A0ABQ7KJ47_BRACM</name>
<reference evidence="1 2" key="1">
    <citation type="submission" date="2021-03" db="EMBL/GenBank/DDBJ databases">
        <authorList>
            <person name="King G.J."/>
            <person name="Bancroft I."/>
            <person name="Baten A."/>
            <person name="Bloomfield J."/>
            <person name="Borpatragohain P."/>
            <person name="He Z."/>
            <person name="Irish N."/>
            <person name="Irwin J."/>
            <person name="Liu K."/>
            <person name="Mauleon R.P."/>
            <person name="Moore J."/>
            <person name="Morris R."/>
            <person name="Ostergaard L."/>
            <person name="Wang B."/>
            <person name="Wells R."/>
        </authorList>
    </citation>
    <scope>NUCLEOTIDE SEQUENCE [LARGE SCALE GENOMIC DNA]</scope>
    <source>
        <strain evidence="1">R-o-18</strain>
        <tissue evidence="1">Leaf</tissue>
    </source>
</reference>
<organism evidence="1 2">
    <name type="scientific">Brassica rapa subsp. trilocularis</name>
    <dbReference type="NCBI Taxonomy" id="1813537"/>
    <lineage>
        <taxon>Eukaryota</taxon>
        <taxon>Viridiplantae</taxon>
        <taxon>Streptophyta</taxon>
        <taxon>Embryophyta</taxon>
        <taxon>Tracheophyta</taxon>
        <taxon>Spermatophyta</taxon>
        <taxon>Magnoliopsida</taxon>
        <taxon>eudicotyledons</taxon>
        <taxon>Gunneridae</taxon>
        <taxon>Pentapetalae</taxon>
        <taxon>rosids</taxon>
        <taxon>malvids</taxon>
        <taxon>Brassicales</taxon>
        <taxon>Brassicaceae</taxon>
        <taxon>Brassiceae</taxon>
        <taxon>Brassica</taxon>
    </lineage>
</organism>
<keyword evidence="2" id="KW-1185">Reference proteome</keyword>
<dbReference type="InterPro" id="IPR012340">
    <property type="entry name" value="NA-bd_OB-fold"/>
</dbReference>
<dbReference type="Gene3D" id="2.40.50.140">
    <property type="entry name" value="Nucleic acid-binding proteins"/>
    <property type="match status" value="1"/>
</dbReference>
<proteinExistence type="predicted"/>